<gene>
    <name evidence="1" type="ORF">Pcinc_003648</name>
</gene>
<evidence type="ECO:0000313" key="2">
    <source>
        <dbReference type="Proteomes" id="UP001286313"/>
    </source>
</evidence>
<proteinExistence type="predicted"/>
<dbReference type="AlphaFoldDB" id="A0AAE1GIC0"/>
<dbReference type="Proteomes" id="UP001286313">
    <property type="component" value="Unassembled WGS sequence"/>
</dbReference>
<keyword evidence="2" id="KW-1185">Reference proteome</keyword>
<reference evidence="1" key="1">
    <citation type="submission" date="2023-10" db="EMBL/GenBank/DDBJ databases">
        <title>Genome assemblies of two species of porcelain crab, Petrolisthes cinctipes and Petrolisthes manimaculis (Anomura: Porcellanidae).</title>
        <authorList>
            <person name="Angst P."/>
        </authorList>
    </citation>
    <scope>NUCLEOTIDE SEQUENCE</scope>
    <source>
        <strain evidence="1">PB745_01</strain>
        <tissue evidence="1">Gill</tissue>
    </source>
</reference>
<comment type="caution">
    <text evidence="1">The sequence shown here is derived from an EMBL/GenBank/DDBJ whole genome shotgun (WGS) entry which is preliminary data.</text>
</comment>
<protein>
    <submittedName>
        <fullName evidence="1">Uncharacterized protein</fullName>
    </submittedName>
</protein>
<accession>A0AAE1GIC0</accession>
<sequence>MSLFCHTAWTVFANNDALVSLAPIPSFLANNVKKGHSLLPFTIPAWFEEGIHHPLCPVAAPCSYLHSTEAAPREYLFVWPLLSIDGQEFILLKSCAGLESQQIQEYVPRARMCVKWLPPSCFYPHILLTLLVKVASGAQPVHSSDAT</sequence>
<evidence type="ECO:0000313" key="1">
    <source>
        <dbReference type="EMBL" id="KAK3892415.1"/>
    </source>
</evidence>
<organism evidence="1 2">
    <name type="scientific">Petrolisthes cinctipes</name>
    <name type="common">Flat porcelain crab</name>
    <dbReference type="NCBI Taxonomy" id="88211"/>
    <lineage>
        <taxon>Eukaryota</taxon>
        <taxon>Metazoa</taxon>
        <taxon>Ecdysozoa</taxon>
        <taxon>Arthropoda</taxon>
        <taxon>Crustacea</taxon>
        <taxon>Multicrustacea</taxon>
        <taxon>Malacostraca</taxon>
        <taxon>Eumalacostraca</taxon>
        <taxon>Eucarida</taxon>
        <taxon>Decapoda</taxon>
        <taxon>Pleocyemata</taxon>
        <taxon>Anomura</taxon>
        <taxon>Galatheoidea</taxon>
        <taxon>Porcellanidae</taxon>
        <taxon>Petrolisthes</taxon>
    </lineage>
</organism>
<dbReference type="EMBL" id="JAWQEG010000259">
    <property type="protein sequence ID" value="KAK3892415.1"/>
    <property type="molecule type" value="Genomic_DNA"/>
</dbReference>
<name>A0AAE1GIC0_PETCI</name>